<accession>A0A179S1J7</accession>
<dbReference type="Proteomes" id="UP000078316">
    <property type="component" value="Unassembled WGS sequence"/>
</dbReference>
<dbReference type="InterPro" id="IPR032711">
    <property type="entry name" value="SoxY"/>
</dbReference>
<dbReference type="NCBIfam" id="TIGR04487">
    <property type="entry name" value="SoxY_para_1"/>
    <property type="match status" value="1"/>
</dbReference>
<dbReference type="Gene3D" id="2.60.40.2470">
    <property type="entry name" value="SoxY domain"/>
    <property type="match status" value="1"/>
</dbReference>
<feature type="domain" description="Ig-like SoxY" evidence="1">
    <location>
        <begin position="55"/>
        <end position="163"/>
    </location>
</feature>
<dbReference type="Pfam" id="PF13501">
    <property type="entry name" value="SoxY"/>
    <property type="match status" value="1"/>
</dbReference>
<evidence type="ECO:0000313" key="3">
    <source>
        <dbReference type="Proteomes" id="UP000078316"/>
    </source>
</evidence>
<dbReference type="InterPro" id="IPR038162">
    <property type="entry name" value="SoxY_sf"/>
</dbReference>
<sequence>MSARFDERRFPVRAGFHRRTILAGGAGLVTLALARPGRAAILRPTREATVEAIRRFTGGASVQAGRIHLDMPPLVENGNTVPLAITVESPMSEADHVRRIAVFNDKNPQPHVVTLHLGPRAGRAAINTRIRLADSQTITAVAEMRDGTFWSATADAIVTLAACVEG</sequence>
<evidence type="ECO:0000259" key="1">
    <source>
        <dbReference type="Pfam" id="PF13501"/>
    </source>
</evidence>
<name>A0A179S1J7_9HYPH</name>
<dbReference type="OrthoDB" id="9804570at2"/>
<dbReference type="PIRSF" id="PIRSF010312">
    <property type="entry name" value="Sulphur_oxidation_SoxY"/>
    <property type="match status" value="1"/>
</dbReference>
<protein>
    <submittedName>
        <fullName evidence="2">Sulfur oxidation protein SoxY</fullName>
    </submittedName>
</protein>
<dbReference type="AlphaFoldDB" id="A0A179S1J7"/>
<reference evidence="2 3" key="1">
    <citation type="submission" date="2016-04" db="EMBL/GenBank/DDBJ databases">
        <authorList>
            <person name="Evans L.H."/>
            <person name="Alamgir A."/>
            <person name="Owens N."/>
            <person name="Weber N.D."/>
            <person name="Virtaneva K."/>
            <person name="Barbian K."/>
            <person name="Babar A."/>
            <person name="Rosenke K."/>
        </authorList>
    </citation>
    <scope>NUCLEOTIDE SEQUENCE [LARGE SCALE GENOMIC DNA]</scope>
    <source>
        <strain evidence="2 3">PMB02</strain>
    </source>
</reference>
<gene>
    <name evidence="2" type="ORF">A5481_29420</name>
</gene>
<proteinExistence type="predicted"/>
<organism evidence="2 3">
    <name type="scientific">Methylobacterium platani</name>
    <dbReference type="NCBI Taxonomy" id="427683"/>
    <lineage>
        <taxon>Bacteria</taxon>
        <taxon>Pseudomonadati</taxon>
        <taxon>Pseudomonadota</taxon>
        <taxon>Alphaproteobacteria</taxon>
        <taxon>Hyphomicrobiales</taxon>
        <taxon>Methylobacteriaceae</taxon>
        <taxon>Methylobacterium</taxon>
    </lineage>
</organism>
<comment type="caution">
    <text evidence="2">The sequence shown here is derived from an EMBL/GenBank/DDBJ whole genome shotgun (WGS) entry which is preliminary data.</text>
</comment>
<dbReference type="InterPro" id="IPR016568">
    <property type="entry name" value="Sulphur_oxidation_SoxY"/>
</dbReference>
<dbReference type="InterPro" id="IPR030997">
    <property type="entry name" value="SoxY_para_1"/>
</dbReference>
<dbReference type="EMBL" id="LWHQ01000078">
    <property type="protein sequence ID" value="OAS15825.1"/>
    <property type="molecule type" value="Genomic_DNA"/>
</dbReference>
<dbReference type="STRING" id="427683.A5481_29420"/>
<evidence type="ECO:0000313" key="2">
    <source>
        <dbReference type="EMBL" id="OAS15825.1"/>
    </source>
</evidence>
<dbReference type="RefSeq" id="WP_048436849.1">
    <property type="nucleotide sequence ID" value="NZ_LWHQ01000078.1"/>
</dbReference>